<dbReference type="PANTHER" id="PTHR45644:SF56">
    <property type="entry name" value="AAA ATPASE, PUTATIVE (AFU_ORTHOLOGUE AFUA_2G12920)-RELATED"/>
    <property type="match status" value="1"/>
</dbReference>
<dbReference type="InterPro" id="IPR041569">
    <property type="entry name" value="AAA_lid_3"/>
</dbReference>
<keyword evidence="8" id="KW-1185">Reference proteome</keyword>
<dbReference type="OrthoDB" id="39734at2759"/>
<keyword evidence="4" id="KW-0067">ATP-binding</keyword>
<feature type="domain" description="AAA+ ATPase" evidence="6">
    <location>
        <begin position="337"/>
        <end position="472"/>
    </location>
</feature>
<keyword evidence="3" id="KW-0472">Membrane</keyword>
<dbReference type="InterPro" id="IPR003959">
    <property type="entry name" value="ATPase_AAA_core"/>
</dbReference>
<evidence type="ECO:0000259" key="6">
    <source>
        <dbReference type="SMART" id="SM00382"/>
    </source>
</evidence>
<dbReference type="EMBL" id="KV878217">
    <property type="protein sequence ID" value="OJJ30182.1"/>
    <property type="molecule type" value="Genomic_DNA"/>
</dbReference>
<dbReference type="GeneID" id="63754952"/>
<feature type="compositionally biased region" description="Basic and acidic residues" evidence="5">
    <location>
        <begin position="14"/>
        <end position="29"/>
    </location>
</feature>
<dbReference type="InterPro" id="IPR003593">
    <property type="entry name" value="AAA+_ATPase"/>
</dbReference>
<keyword evidence="3" id="KW-0496">Mitochondrion</keyword>
<evidence type="ECO:0000256" key="3">
    <source>
        <dbReference type="ARBA" id="ARBA00022787"/>
    </source>
</evidence>
<dbReference type="InterPro" id="IPR051701">
    <property type="entry name" value="Mito_OM_Translocase_MSP1"/>
</dbReference>
<dbReference type="Gene3D" id="3.40.50.300">
    <property type="entry name" value="P-loop containing nucleotide triphosphate hydrolases"/>
    <property type="match status" value="1"/>
</dbReference>
<proteinExistence type="predicted"/>
<dbReference type="STRING" id="1073089.A0A1L9R5I8"/>
<dbReference type="PANTHER" id="PTHR45644">
    <property type="entry name" value="AAA ATPASE, PUTATIVE (AFU_ORTHOLOGUE AFUA_2G12920)-RELATED-RELATED"/>
    <property type="match status" value="1"/>
</dbReference>
<evidence type="ECO:0000256" key="2">
    <source>
        <dbReference type="ARBA" id="ARBA00022741"/>
    </source>
</evidence>
<accession>A0A1L9R5I8</accession>
<dbReference type="Gene3D" id="1.10.8.60">
    <property type="match status" value="1"/>
</dbReference>
<comment type="subcellular location">
    <subcellularLocation>
        <location evidence="1">Mitochondrion outer membrane</location>
        <topology evidence="1">Single-pass membrane protein</topology>
    </subcellularLocation>
</comment>
<dbReference type="InterPro" id="IPR027417">
    <property type="entry name" value="P-loop_NTPase"/>
</dbReference>
<dbReference type="Pfam" id="PF17862">
    <property type="entry name" value="AAA_lid_3"/>
    <property type="match status" value="1"/>
</dbReference>
<protein>
    <recommendedName>
        <fullName evidence="6">AAA+ ATPase domain-containing protein</fullName>
    </recommendedName>
</protein>
<dbReference type="GO" id="GO:0005741">
    <property type="term" value="C:mitochondrial outer membrane"/>
    <property type="evidence" value="ECO:0007669"/>
    <property type="project" value="UniProtKB-SubCell"/>
</dbReference>
<dbReference type="VEuPathDB" id="FungiDB:ASPWEDRAFT_701433"/>
<dbReference type="SMART" id="SM00382">
    <property type="entry name" value="AAA"/>
    <property type="match status" value="1"/>
</dbReference>
<feature type="region of interest" description="Disordered" evidence="5">
    <location>
        <begin position="1"/>
        <end position="29"/>
    </location>
</feature>
<dbReference type="Pfam" id="PF00004">
    <property type="entry name" value="AAA"/>
    <property type="match status" value="1"/>
</dbReference>
<organism evidence="7 8">
    <name type="scientific">Aspergillus wentii DTO 134E9</name>
    <dbReference type="NCBI Taxonomy" id="1073089"/>
    <lineage>
        <taxon>Eukaryota</taxon>
        <taxon>Fungi</taxon>
        <taxon>Dikarya</taxon>
        <taxon>Ascomycota</taxon>
        <taxon>Pezizomycotina</taxon>
        <taxon>Eurotiomycetes</taxon>
        <taxon>Eurotiomycetidae</taxon>
        <taxon>Eurotiales</taxon>
        <taxon>Aspergillaceae</taxon>
        <taxon>Aspergillus</taxon>
        <taxon>Aspergillus subgen. Cremei</taxon>
    </lineage>
</organism>
<evidence type="ECO:0000256" key="4">
    <source>
        <dbReference type="ARBA" id="ARBA00022840"/>
    </source>
</evidence>
<evidence type="ECO:0000313" key="7">
    <source>
        <dbReference type="EMBL" id="OJJ30182.1"/>
    </source>
</evidence>
<evidence type="ECO:0000256" key="5">
    <source>
        <dbReference type="SAM" id="MobiDB-lite"/>
    </source>
</evidence>
<feature type="region of interest" description="Disordered" evidence="5">
    <location>
        <begin position="555"/>
        <end position="577"/>
    </location>
</feature>
<dbReference type="RefSeq" id="XP_040683859.1">
    <property type="nucleotide sequence ID" value="XM_040839104.1"/>
</dbReference>
<sequence>MKYPDGHEEDDATSDNKPEISRPEQGDRDSMVGYYFAARCKRHSPPNSFRRGRNAIEAILDVPRGKNDKDKSTQAGQPAIIHLRDAGQVYNTPRGKKVIKNLRMGVQNVRKSNIPVLIIASCLQKSADDDDDSNSVYSSESGYMWEDPTSGLDRKLLVSSTAQFVFNSPLLPKQQIAIQSEANRLRIKRETRRLTEALRCSLPERVLPDTKPIDLSKYARDGKLPEIDRDRVVKQAVGFVARKGALDMNDLNQILDRAMRLNSKEDGSLAERLEKIKADCNSFEAKLLHCIVDTDKQKVGYDDVIMNQASKDRVKTLVAMSRIQFEATSQELINSTRISGALFHGPPGTGKTQLARAIASDSHATMLNVSPADIKSRWAGETQKSIKAAFSLAKKLSPCIIFIDEVDAVFYRRSSEDEAWQRQALTQFLQEMDGLLTGRDTPLVLGATNRPDDLDDAFSRRLPHKVMFELPGEEERRKILNLFLKKSDLDPSFDMDSLVQSTDGYSGSDLRSLCAEAALIFATEHVNSQQPGDDGVISCKIVLKNDHFTEALRKNDRSSSDWPYESEESSYASEPDTPTRIFKKDLEAVDNLVTSPALQARLHHLSNLILA</sequence>
<name>A0A1L9R5I8_ASPWE</name>
<dbReference type="Proteomes" id="UP000184383">
    <property type="component" value="Unassembled WGS sequence"/>
</dbReference>
<dbReference type="AlphaFoldDB" id="A0A1L9R5I8"/>
<dbReference type="GO" id="GO:0005524">
    <property type="term" value="F:ATP binding"/>
    <property type="evidence" value="ECO:0007669"/>
    <property type="project" value="UniProtKB-KW"/>
</dbReference>
<keyword evidence="2" id="KW-0547">Nucleotide-binding</keyword>
<gene>
    <name evidence="7" type="ORF">ASPWEDRAFT_701433</name>
</gene>
<evidence type="ECO:0000313" key="8">
    <source>
        <dbReference type="Proteomes" id="UP000184383"/>
    </source>
</evidence>
<evidence type="ECO:0000256" key="1">
    <source>
        <dbReference type="ARBA" id="ARBA00004572"/>
    </source>
</evidence>
<dbReference type="SUPFAM" id="SSF52540">
    <property type="entry name" value="P-loop containing nucleoside triphosphate hydrolases"/>
    <property type="match status" value="1"/>
</dbReference>
<reference evidence="8" key="1">
    <citation type="journal article" date="2017" name="Genome Biol.">
        <title>Comparative genomics reveals high biological diversity and specific adaptations in the industrially and medically important fungal genus Aspergillus.</title>
        <authorList>
            <person name="de Vries R.P."/>
            <person name="Riley R."/>
            <person name="Wiebenga A."/>
            <person name="Aguilar-Osorio G."/>
            <person name="Amillis S."/>
            <person name="Uchima C.A."/>
            <person name="Anderluh G."/>
            <person name="Asadollahi M."/>
            <person name="Askin M."/>
            <person name="Barry K."/>
            <person name="Battaglia E."/>
            <person name="Bayram O."/>
            <person name="Benocci T."/>
            <person name="Braus-Stromeyer S.A."/>
            <person name="Caldana C."/>
            <person name="Canovas D."/>
            <person name="Cerqueira G.C."/>
            <person name="Chen F."/>
            <person name="Chen W."/>
            <person name="Choi C."/>
            <person name="Clum A."/>
            <person name="Dos Santos R.A."/>
            <person name="Damasio A.R."/>
            <person name="Diallinas G."/>
            <person name="Emri T."/>
            <person name="Fekete E."/>
            <person name="Flipphi M."/>
            <person name="Freyberg S."/>
            <person name="Gallo A."/>
            <person name="Gournas C."/>
            <person name="Habgood R."/>
            <person name="Hainaut M."/>
            <person name="Harispe M.L."/>
            <person name="Henrissat B."/>
            <person name="Hilden K.S."/>
            <person name="Hope R."/>
            <person name="Hossain A."/>
            <person name="Karabika E."/>
            <person name="Karaffa L."/>
            <person name="Karanyi Z."/>
            <person name="Krasevec N."/>
            <person name="Kuo A."/>
            <person name="Kusch H."/>
            <person name="LaButti K."/>
            <person name="Lagendijk E.L."/>
            <person name="Lapidus A."/>
            <person name="Levasseur A."/>
            <person name="Lindquist E."/>
            <person name="Lipzen A."/>
            <person name="Logrieco A.F."/>
            <person name="MacCabe A."/>
            <person name="Maekelae M.R."/>
            <person name="Malavazi I."/>
            <person name="Melin P."/>
            <person name="Meyer V."/>
            <person name="Mielnichuk N."/>
            <person name="Miskei M."/>
            <person name="Molnar A.P."/>
            <person name="Mule G."/>
            <person name="Ngan C.Y."/>
            <person name="Orejas M."/>
            <person name="Orosz E."/>
            <person name="Ouedraogo J.P."/>
            <person name="Overkamp K.M."/>
            <person name="Park H.-S."/>
            <person name="Perrone G."/>
            <person name="Piumi F."/>
            <person name="Punt P.J."/>
            <person name="Ram A.F."/>
            <person name="Ramon A."/>
            <person name="Rauscher S."/>
            <person name="Record E."/>
            <person name="Riano-Pachon D.M."/>
            <person name="Robert V."/>
            <person name="Roehrig J."/>
            <person name="Ruller R."/>
            <person name="Salamov A."/>
            <person name="Salih N.S."/>
            <person name="Samson R.A."/>
            <person name="Sandor E."/>
            <person name="Sanguinetti M."/>
            <person name="Schuetze T."/>
            <person name="Sepcic K."/>
            <person name="Shelest E."/>
            <person name="Sherlock G."/>
            <person name="Sophianopoulou V."/>
            <person name="Squina F.M."/>
            <person name="Sun H."/>
            <person name="Susca A."/>
            <person name="Todd R.B."/>
            <person name="Tsang A."/>
            <person name="Unkles S.E."/>
            <person name="van de Wiele N."/>
            <person name="van Rossen-Uffink D."/>
            <person name="Oliveira J.V."/>
            <person name="Vesth T.C."/>
            <person name="Visser J."/>
            <person name="Yu J.-H."/>
            <person name="Zhou M."/>
            <person name="Andersen M.R."/>
            <person name="Archer D.B."/>
            <person name="Baker S.E."/>
            <person name="Benoit I."/>
            <person name="Brakhage A.A."/>
            <person name="Braus G.H."/>
            <person name="Fischer R."/>
            <person name="Frisvad J.C."/>
            <person name="Goldman G.H."/>
            <person name="Houbraken J."/>
            <person name="Oakley B."/>
            <person name="Pocsi I."/>
            <person name="Scazzocchio C."/>
            <person name="Seiboth B."/>
            <person name="vanKuyk P.A."/>
            <person name="Wortman J."/>
            <person name="Dyer P.S."/>
            <person name="Grigoriev I.V."/>
        </authorList>
    </citation>
    <scope>NUCLEOTIDE SEQUENCE [LARGE SCALE GENOMIC DNA]</scope>
    <source>
        <strain evidence="8">DTO 134E9</strain>
    </source>
</reference>
<dbReference type="GO" id="GO:0016887">
    <property type="term" value="F:ATP hydrolysis activity"/>
    <property type="evidence" value="ECO:0007669"/>
    <property type="project" value="InterPro"/>
</dbReference>
<keyword evidence="3" id="KW-1000">Mitochondrion outer membrane</keyword>